<dbReference type="InParanoid" id="E9GQ51"/>
<sequence>MAEQLSIQLDLIFETVFNELFPELRKLYDKAENFGPAWYRSDNPSVSYFPTQMCQ</sequence>
<dbReference type="KEGG" id="dpx:DAPPUDRAFT_320740"/>
<evidence type="ECO:0000313" key="2">
    <source>
        <dbReference type="Proteomes" id="UP000000305"/>
    </source>
</evidence>
<accession>E9GQ51</accession>
<reference evidence="1 2" key="1">
    <citation type="journal article" date="2011" name="Science">
        <title>The ecoresponsive genome of Daphnia pulex.</title>
        <authorList>
            <person name="Colbourne J.K."/>
            <person name="Pfrender M.E."/>
            <person name="Gilbert D."/>
            <person name="Thomas W.K."/>
            <person name="Tucker A."/>
            <person name="Oakley T.H."/>
            <person name="Tokishita S."/>
            <person name="Aerts A."/>
            <person name="Arnold G.J."/>
            <person name="Basu M.K."/>
            <person name="Bauer D.J."/>
            <person name="Caceres C.E."/>
            <person name="Carmel L."/>
            <person name="Casola C."/>
            <person name="Choi J.H."/>
            <person name="Detter J.C."/>
            <person name="Dong Q."/>
            <person name="Dusheyko S."/>
            <person name="Eads B.D."/>
            <person name="Frohlich T."/>
            <person name="Geiler-Samerotte K.A."/>
            <person name="Gerlach D."/>
            <person name="Hatcher P."/>
            <person name="Jogdeo S."/>
            <person name="Krijgsveld J."/>
            <person name="Kriventseva E.V."/>
            <person name="Kultz D."/>
            <person name="Laforsch C."/>
            <person name="Lindquist E."/>
            <person name="Lopez J."/>
            <person name="Manak J.R."/>
            <person name="Muller J."/>
            <person name="Pangilinan J."/>
            <person name="Patwardhan R.P."/>
            <person name="Pitluck S."/>
            <person name="Pritham E.J."/>
            <person name="Rechtsteiner A."/>
            <person name="Rho M."/>
            <person name="Rogozin I.B."/>
            <person name="Sakarya O."/>
            <person name="Salamov A."/>
            <person name="Schaack S."/>
            <person name="Shapiro H."/>
            <person name="Shiga Y."/>
            <person name="Skalitzky C."/>
            <person name="Smith Z."/>
            <person name="Souvorov A."/>
            <person name="Sung W."/>
            <person name="Tang Z."/>
            <person name="Tsuchiya D."/>
            <person name="Tu H."/>
            <person name="Vos H."/>
            <person name="Wang M."/>
            <person name="Wolf Y.I."/>
            <person name="Yamagata H."/>
            <person name="Yamada T."/>
            <person name="Ye Y."/>
            <person name="Shaw J.R."/>
            <person name="Andrews J."/>
            <person name="Crease T.J."/>
            <person name="Tang H."/>
            <person name="Lucas S.M."/>
            <person name="Robertson H.M."/>
            <person name="Bork P."/>
            <person name="Koonin E.V."/>
            <person name="Zdobnov E.M."/>
            <person name="Grigoriev I.V."/>
            <person name="Lynch M."/>
            <person name="Boore J.L."/>
        </authorList>
    </citation>
    <scope>NUCLEOTIDE SEQUENCE [LARGE SCALE GENOMIC DNA]</scope>
</reference>
<dbReference type="HOGENOM" id="CLU_3034494_0_0_1"/>
<protein>
    <submittedName>
        <fullName evidence="1">Uncharacterized protein</fullName>
    </submittedName>
</protein>
<keyword evidence="2" id="KW-1185">Reference proteome</keyword>
<evidence type="ECO:0000313" key="1">
    <source>
        <dbReference type="EMBL" id="EFX78230.1"/>
    </source>
</evidence>
<dbReference type="EMBL" id="GL732558">
    <property type="protein sequence ID" value="EFX78230.1"/>
    <property type="molecule type" value="Genomic_DNA"/>
</dbReference>
<dbReference type="AlphaFoldDB" id="E9GQ51"/>
<dbReference type="Proteomes" id="UP000000305">
    <property type="component" value="Unassembled WGS sequence"/>
</dbReference>
<gene>
    <name evidence="1" type="ORF">DAPPUDRAFT_320740</name>
</gene>
<proteinExistence type="predicted"/>
<organism evidence="1 2">
    <name type="scientific">Daphnia pulex</name>
    <name type="common">Water flea</name>
    <dbReference type="NCBI Taxonomy" id="6669"/>
    <lineage>
        <taxon>Eukaryota</taxon>
        <taxon>Metazoa</taxon>
        <taxon>Ecdysozoa</taxon>
        <taxon>Arthropoda</taxon>
        <taxon>Crustacea</taxon>
        <taxon>Branchiopoda</taxon>
        <taxon>Diplostraca</taxon>
        <taxon>Cladocera</taxon>
        <taxon>Anomopoda</taxon>
        <taxon>Daphniidae</taxon>
        <taxon>Daphnia</taxon>
    </lineage>
</organism>
<name>E9GQ51_DAPPU</name>